<reference evidence="2 3" key="1">
    <citation type="submission" date="2019-06" db="EMBL/GenBank/DDBJ databases">
        <title>Sequencing the genomes of 1000 actinobacteria strains.</title>
        <authorList>
            <person name="Klenk H.-P."/>
        </authorList>
    </citation>
    <scope>NUCLEOTIDE SEQUENCE [LARGE SCALE GENOMIC DNA]</scope>
    <source>
        <strain evidence="2 3">DSM 12335</strain>
    </source>
</reference>
<accession>A0A542YQ30</accession>
<gene>
    <name evidence="2" type="ORF">FB467_1300</name>
</gene>
<protein>
    <submittedName>
        <fullName evidence="2">Mycothiol system anti-sigma-R factor</fullName>
    </submittedName>
</protein>
<keyword evidence="3" id="KW-1185">Reference proteome</keyword>
<name>A0A542YQ30_9MICO</name>
<evidence type="ECO:0000259" key="1">
    <source>
        <dbReference type="Pfam" id="PF13490"/>
    </source>
</evidence>
<dbReference type="RefSeq" id="WP_141784356.1">
    <property type="nucleotide sequence ID" value="NZ_BAAAIK010000004.1"/>
</dbReference>
<dbReference type="Proteomes" id="UP000319516">
    <property type="component" value="Unassembled WGS sequence"/>
</dbReference>
<dbReference type="AlphaFoldDB" id="A0A542YQ30"/>
<feature type="domain" description="Putative zinc-finger" evidence="1">
    <location>
        <begin position="13"/>
        <end position="46"/>
    </location>
</feature>
<dbReference type="OrthoDB" id="3267840at2"/>
<dbReference type="EMBL" id="VFOP01000001">
    <property type="protein sequence ID" value="TQL50196.1"/>
    <property type="molecule type" value="Genomic_DNA"/>
</dbReference>
<dbReference type="InterPro" id="IPR024020">
    <property type="entry name" value="Anit_sigma_mycothiol_RsrA"/>
</dbReference>
<dbReference type="NCBIfam" id="TIGR03988">
    <property type="entry name" value="antisig_RsrA"/>
    <property type="match status" value="1"/>
</dbReference>
<organism evidence="2 3">
    <name type="scientific">Ornithinicoccus hortensis</name>
    <dbReference type="NCBI Taxonomy" id="82346"/>
    <lineage>
        <taxon>Bacteria</taxon>
        <taxon>Bacillati</taxon>
        <taxon>Actinomycetota</taxon>
        <taxon>Actinomycetes</taxon>
        <taxon>Micrococcales</taxon>
        <taxon>Intrasporangiaceae</taxon>
        <taxon>Ornithinicoccus</taxon>
    </lineage>
</organism>
<dbReference type="InterPro" id="IPR027383">
    <property type="entry name" value="Znf_put"/>
</dbReference>
<proteinExistence type="predicted"/>
<dbReference type="Pfam" id="PF13490">
    <property type="entry name" value="zf-HC2"/>
    <property type="match status" value="1"/>
</dbReference>
<sequence length="93" mass="10674">MNGTPTPGREPDCTEVVLRLFEFVDNEAGPDDCRWIQAHLDECGSCLREYERDRVLKEVVRRACGCEPAPEQLRTQIMARITRVSVTRTITEH</sequence>
<evidence type="ECO:0000313" key="2">
    <source>
        <dbReference type="EMBL" id="TQL50196.1"/>
    </source>
</evidence>
<evidence type="ECO:0000313" key="3">
    <source>
        <dbReference type="Proteomes" id="UP000319516"/>
    </source>
</evidence>
<comment type="caution">
    <text evidence="2">The sequence shown here is derived from an EMBL/GenBank/DDBJ whole genome shotgun (WGS) entry which is preliminary data.</text>
</comment>